<keyword evidence="3" id="KW-1185">Reference proteome</keyword>
<dbReference type="AlphaFoldDB" id="A0A5B6W6Q5"/>
<keyword evidence="2" id="KW-0808">Transferase</keyword>
<dbReference type="InterPro" id="IPR025314">
    <property type="entry name" value="DUF4219"/>
</dbReference>
<organism evidence="2 3">
    <name type="scientific">Gossypium australe</name>
    <dbReference type="NCBI Taxonomy" id="47621"/>
    <lineage>
        <taxon>Eukaryota</taxon>
        <taxon>Viridiplantae</taxon>
        <taxon>Streptophyta</taxon>
        <taxon>Embryophyta</taxon>
        <taxon>Tracheophyta</taxon>
        <taxon>Spermatophyta</taxon>
        <taxon>Magnoliopsida</taxon>
        <taxon>eudicotyledons</taxon>
        <taxon>Gunneridae</taxon>
        <taxon>Pentapetalae</taxon>
        <taxon>rosids</taxon>
        <taxon>malvids</taxon>
        <taxon>Malvales</taxon>
        <taxon>Malvaceae</taxon>
        <taxon>Malvoideae</taxon>
        <taxon>Gossypium</taxon>
    </lineage>
</organism>
<feature type="domain" description="DUF4219" evidence="1">
    <location>
        <begin position="83"/>
        <end position="106"/>
    </location>
</feature>
<evidence type="ECO:0000313" key="3">
    <source>
        <dbReference type="Proteomes" id="UP000325315"/>
    </source>
</evidence>
<dbReference type="OrthoDB" id="8063676at2759"/>
<dbReference type="EMBL" id="SMMG02000004">
    <property type="protein sequence ID" value="KAA3477320.1"/>
    <property type="molecule type" value="Genomic_DNA"/>
</dbReference>
<keyword evidence="2" id="KW-0675">Receptor</keyword>
<accession>A0A5B6W6Q5</accession>
<protein>
    <submittedName>
        <fullName evidence="2">Receptor-like protein kinase FERONIA</fullName>
    </submittedName>
</protein>
<evidence type="ECO:0000313" key="2">
    <source>
        <dbReference type="EMBL" id="KAA3477320.1"/>
    </source>
</evidence>
<gene>
    <name evidence="2" type="ORF">EPI10_011215</name>
</gene>
<sequence>MDDQSEHMIQILEDMLRCCVLEFEGSVTVSNLVDESNEFSSSTFNLLEALGWIGKVRADSAILQVTNMSSESFSPPPPSVFAGENYHIWVVKMKTYLQAFDLWEVVDADWEPLP</sequence>
<reference evidence="3" key="1">
    <citation type="journal article" date="2019" name="Plant Biotechnol. J.">
        <title>Genome sequencing of the Australian wild diploid species Gossypium australe highlights disease resistance and delayed gland morphogenesis.</title>
        <authorList>
            <person name="Cai Y."/>
            <person name="Cai X."/>
            <person name="Wang Q."/>
            <person name="Wang P."/>
            <person name="Zhang Y."/>
            <person name="Cai C."/>
            <person name="Xu Y."/>
            <person name="Wang K."/>
            <person name="Zhou Z."/>
            <person name="Wang C."/>
            <person name="Geng S."/>
            <person name="Li B."/>
            <person name="Dong Q."/>
            <person name="Hou Y."/>
            <person name="Wang H."/>
            <person name="Ai P."/>
            <person name="Liu Z."/>
            <person name="Yi F."/>
            <person name="Sun M."/>
            <person name="An G."/>
            <person name="Cheng J."/>
            <person name="Zhang Y."/>
            <person name="Shi Q."/>
            <person name="Xie Y."/>
            <person name="Shi X."/>
            <person name="Chang Y."/>
            <person name="Huang F."/>
            <person name="Chen Y."/>
            <person name="Hong S."/>
            <person name="Mi L."/>
            <person name="Sun Q."/>
            <person name="Zhang L."/>
            <person name="Zhou B."/>
            <person name="Peng R."/>
            <person name="Zhang X."/>
            <person name="Liu F."/>
        </authorList>
    </citation>
    <scope>NUCLEOTIDE SEQUENCE [LARGE SCALE GENOMIC DNA]</scope>
    <source>
        <strain evidence="3">cv. PA1801</strain>
    </source>
</reference>
<comment type="caution">
    <text evidence="2">The sequence shown here is derived from an EMBL/GenBank/DDBJ whole genome shotgun (WGS) entry which is preliminary data.</text>
</comment>
<dbReference type="Proteomes" id="UP000325315">
    <property type="component" value="Unassembled WGS sequence"/>
</dbReference>
<proteinExistence type="predicted"/>
<evidence type="ECO:0000259" key="1">
    <source>
        <dbReference type="Pfam" id="PF13961"/>
    </source>
</evidence>
<dbReference type="Pfam" id="PF13961">
    <property type="entry name" value="DUF4219"/>
    <property type="match status" value="1"/>
</dbReference>
<keyword evidence="2" id="KW-0418">Kinase</keyword>
<name>A0A5B6W6Q5_9ROSI</name>
<dbReference type="GO" id="GO:0016301">
    <property type="term" value="F:kinase activity"/>
    <property type="evidence" value="ECO:0007669"/>
    <property type="project" value="UniProtKB-KW"/>
</dbReference>